<proteinExistence type="predicted"/>
<keyword evidence="1" id="KW-0732">Signal</keyword>
<dbReference type="Proteomes" id="UP000046393">
    <property type="component" value="Unplaced"/>
</dbReference>
<evidence type="ECO:0000313" key="2">
    <source>
        <dbReference type="Proteomes" id="UP000046393"/>
    </source>
</evidence>
<evidence type="ECO:0000256" key="1">
    <source>
        <dbReference type="SAM" id="SignalP"/>
    </source>
</evidence>
<reference evidence="3" key="1">
    <citation type="submission" date="2017-02" db="UniProtKB">
        <authorList>
            <consortium name="WormBaseParasite"/>
        </authorList>
    </citation>
    <scope>IDENTIFICATION</scope>
</reference>
<name>A0A0N5A887_9BILA</name>
<accession>A0A0N5A887</accession>
<feature type="chain" id="PRO_5005892827" evidence="1">
    <location>
        <begin position="19"/>
        <end position="97"/>
    </location>
</feature>
<feature type="signal peptide" evidence="1">
    <location>
        <begin position="1"/>
        <end position="18"/>
    </location>
</feature>
<protein>
    <submittedName>
        <fullName evidence="3">Secreted protein</fullName>
    </submittedName>
</protein>
<dbReference type="WBParaSite" id="SMUV_0000027401-mRNA-1">
    <property type="protein sequence ID" value="SMUV_0000027401-mRNA-1"/>
    <property type="gene ID" value="SMUV_0000027401"/>
</dbReference>
<sequence>MLSSVIVTLLLVFVTTDAFILQELPLERRSQRSYGQLARMSRSGYRYLPYYKVSFSLIPRNEQLTKYQKYCKLDPVSSLFNTLSSVTEFNSCRKGTL</sequence>
<dbReference type="AlphaFoldDB" id="A0A0N5A887"/>
<evidence type="ECO:0000313" key="3">
    <source>
        <dbReference type="WBParaSite" id="SMUV_0000027401-mRNA-1"/>
    </source>
</evidence>
<organism evidence="2 3">
    <name type="scientific">Syphacia muris</name>
    <dbReference type="NCBI Taxonomy" id="451379"/>
    <lineage>
        <taxon>Eukaryota</taxon>
        <taxon>Metazoa</taxon>
        <taxon>Ecdysozoa</taxon>
        <taxon>Nematoda</taxon>
        <taxon>Chromadorea</taxon>
        <taxon>Rhabditida</taxon>
        <taxon>Spirurina</taxon>
        <taxon>Oxyuridomorpha</taxon>
        <taxon>Oxyuroidea</taxon>
        <taxon>Oxyuridae</taxon>
        <taxon>Syphacia</taxon>
    </lineage>
</organism>
<keyword evidence="2" id="KW-1185">Reference proteome</keyword>